<reference evidence="2 3" key="1">
    <citation type="submission" date="2018-07" db="EMBL/GenBank/DDBJ databases">
        <title>Genome sequences of Haloplanus salinus JCM 18368T.</title>
        <authorList>
            <person name="Kim Y.B."/>
            <person name="Roh S.W."/>
        </authorList>
    </citation>
    <scope>NUCLEOTIDE SEQUENCE [LARGE SCALE GENOMIC DNA]</scope>
    <source>
        <strain evidence="2 3">JCM 18368</strain>
    </source>
</reference>
<keyword evidence="3" id="KW-1185">Reference proteome</keyword>
<comment type="caution">
    <text evidence="2">The sequence shown here is derived from an EMBL/GenBank/DDBJ whole genome shotgun (WGS) entry which is preliminary data.</text>
</comment>
<gene>
    <name evidence="2" type="ORF">DU504_11065</name>
</gene>
<dbReference type="RefSeq" id="WP_114449350.1">
    <property type="nucleotide sequence ID" value="NZ_QPHM01000001.1"/>
</dbReference>
<proteinExistence type="predicted"/>
<dbReference type="GO" id="GO:0003676">
    <property type="term" value="F:nucleic acid binding"/>
    <property type="evidence" value="ECO:0007669"/>
    <property type="project" value="InterPro"/>
</dbReference>
<dbReference type="Gene3D" id="3.30.420.10">
    <property type="entry name" value="Ribonuclease H-like superfamily/Ribonuclease H"/>
    <property type="match status" value="1"/>
</dbReference>
<evidence type="ECO:0000313" key="2">
    <source>
        <dbReference type="EMBL" id="RCU47790.1"/>
    </source>
</evidence>
<accession>A0A368NCD9</accession>
<dbReference type="OrthoDB" id="333599at2157"/>
<protein>
    <submittedName>
        <fullName evidence="2">Ribonuclease H</fullName>
    </submittedName>
</protein>
<dbReference type="Proteomes" id="UP000252189">
    <property type="component" value="Unassembled WGS sequence"/>
</dbReference>
<dbReference type="InterPro" id="IPR012337">
    <property type="entry name" value="RNaseH-like_sf"/>
</dbReference>
<organism evidence="2 3">
    <name type="scientific">Haloplanus salinus</name>
    <dbReference type="NCBI Taxonomy" id="1126245"/>
    <lineage>
        <taxon>Archaea</taxon>
        <taxon>Methanobacteriati</taxon>
        <taxon>Methanobacteriota</taxon>
        <taxon>Stenosarchaea group</taxon>
        <taxon>Halobacteria</taxon>
        <taxon>Halobacteriales</taxon>
        <taxon>Haloferacaceae</taxon>
        <taxon>Haloplanus</taxon>
    </lineage>
</organism>
<feature type="region of interest" description="Disordered" evidence="1">
    <location>
        <begin position="184"/>
        <end position="220"/>
    </location>
</feature>
<dbReference type="EMBL" id="QPHM01000001">
    <property type="protein sequence ID" value="RCU47790.1"/>
    <property type="molecule type" value="Genomic_DNA"/>
</dbReference>
<evidence type="ECO:0000313" key="3">
    <source>
        <dbReference type="Proteomes" id="UP000252189"/>
    </source>
</evidence>
<name>A0A368NCD9_9EURY</name>
<dbReference type="SUPFAM" id="SSF53098">
    <property type="entry name" value="Ribonuclease H-like"/>
    <property type="match status" value="1"/>
</dbReference>
<sequence>MAVHGRSTLRDLFDDSPTPHIAHPPRTHHRHFYVATDGSYRAEGGGLGAVIEARDGTRVARLALPDTPPDNNVAEYRALHLGLDVLAARTPPGVRVGVLVDHDDLAANVNQAVLAGEHPDWEPGRPIDVPSRSEYHWRGIRARIGDFEKLRAARIDGRVNPAHPLANAPEQYVHVNGGGERCVLPDAEYGRPRGRSHAPAPEDTATEIPPPSRAERRASD</sequence>
<feature type="region of interest" description="Disordered" evidence="1">
    <location>
        <begin position="1"/>
        <end position="28"/>
    </location>
</feature>
<dbReference type="AlphaFoldDB" id="A0A368NCD9"/>
<evidence type="ECO:0000256" key="1">
    <source>
        <dbReference type="SAM" id="MobiDB-lite"/>
    </source>
</evidence>
<dbReference type="InterPro" id="IPR036397">
    <property type="entry name" value="RNaseH_sf"/>
</dbReference>